<evidence type="ECO:0008006" key="3">
    <source>
        <dbReference type="Google" id="ProtNLM"/>
    </source>
</evidence>
<keyword evidence="1" id="KW-1133">Transmembrane helix</keyword>
<organism evidence="2">
    <name type="scientific">bioreactor metagenome</name>
    <dbReference type="NCBI Taxonomy" id="1076179"/>
    <lineage>
        <taxon>unclassified sequences</taxon>
        <taxon>metagenomes</taxon>
        <taxon>ecological metagenomes</taxon>
    </lineage>
</organism>
<proteinExistence type="predicted"/>
<protein>
    <recommendedName>
        <fullName evidence="3">Transmembrane protein</fullName>
    </recommendedName>
</protein>
<evidence type="ECO:0000256" key="1">
    <source>
        <dbReference type="SAM" id="Phobius"/>
    </source>
</evidence>
<dbReference type="EMBL" id="VSSQ01006115">
    <property type="protein sequence ID" value="MPM31581.1"/>
    <property type="molecule type" value="Genomic_DNA"/>
</dbReference>
<comment type="caution">
    <text evidence="2">The sequence shown here is derived from an EMBL/GenBank/DDBJ whole genome shotgun (WGS) entry which is preliminary data.</text>
</comment>
<evidence type="ECO:0000313" key="2">
    <source>
        <dbReference type="EMBL" id="MPM31581.1"/>
    </source>
</evidence>
<keyword evidence="1" id="KW-0472">Membrane</keyword>
<reference evidence="2" key="1">
    <citation type="submission" date="2019-08" db="EMBL/GenBank/DDBJ databases">
        <authorList>
            <person name="Kucharzyk K."/>
            <person name="Murdoch R.W."/>
            <person name="Higgins S."/>
            <person name="Loffler F."/>
        </authorList>
    </citation>
    <scope>NUCLEOTIDE SEQUENCE</scope>
</reference>
<accession>A0A644YUQ6</accession>
<feature type="transmembrane region" description="Helical" evidence="1">
    <location>
        <begin position="43"/>
        <end position="63"/>
    </location>
</feature>
<feature type="transmembrane region" description="Helical" evidence="1">
    <location>
        <begin position="6"/>
        <end position="22"/>
    </location>
</feature>
<sequence length="143" mass="16622">MPQGYVFGFVLKCCFIIANSSFKFTLLDTGQSAYLISAYNKRITLYCSTTISFGALIVFQIYFGQSSKKIRLVQIRFRIDYLVKVLDRKNVVFKIQCIPSNSHYSFCIDLGTKISRKKQQKQYYILDHQLSIINKQNKNIAFN</sequence>
<dbReference type="AlphaFoldDB" id="A0A644YUQ6"/>
<name>A0A644YUQ6_9ZZZZ</name>
<gene>
    <name evidence="2" type="ORF">SDC9_78137</name>
</gene>
<keyword evidence="1" id="KW-0812">Transmembrane</keyword>